<feature type="compositionally biased region" description="Low complexity" evidence="6">
    <location>
        <begin position="9"/>
        <end position="18"/>
    </location>
</feature>
<feature type="compositionally biased region" description="Acidic residues" evidence="6">
    <location>
        <begin position="570"/>
        <end position="579"/>
    </location>
</feature>
<evidence type="ECO:0000256" key="2">
    <source>
        <dbReference type="ARBA" id="ARBA00006166"/>
    </source>
</evidence>
<dbReference type="InterPro" id="IPR055424">
    <property type="entry name" value="Ig_TMEM132_6th"/>
</dbReference>
<feature type="compositionally biased region" description="Pro residues" evidence="6">
    <location>
        <begin position="828"/>
        <end position="837"/>
    </location>
</feature>
<keyword evidence="3 7" id="KW-0812">Transmembrane</keyword>
<name>A0A8B9DUQ5_ANSCY</name>
<feature type="transmembrane region" description="Helical" evidence="7">
    <location>
        <begin position="915"/>
        <end position="940"/>
    </location>
</feature>
<evidence type="ECO:0000259" key="11">
    <source>
        <dbReference type="Pfam" id="PF23039"/>
    </source>
</evidence>
<evidence type="ECO:0000313" key="16">
    <source>
        <dbReference type="Proteomes" id="UP000694521"/>
    </source>
</evidence>
<evidence type="ECO:0000256" key="5">
    <source>
        <dbReference type="ARBA" id="ARBA00023136"/>
    </source>
</evidence>
<feature type="domain" description="Transmembrane protein TMEM132 N-terminal" evidence="8">
    <location>
        <begin position="85"/>
        <end position="147"/>
    </location>
</feature>
<evidence type="ECO:0000256" key="4">
    <source>
        <dbReference type="ARBA" id="ARBA00022989"/>
    </source>
</evidence>
<reference evidence="15" key="1">
    <citation type="submission" date="2025-08" db="UniProtKB">
        <authorList>
            <consortium name="Ensembl"/>
        </authorList>
    </citation>
    <scope>IDENTIFICATION</scope>
</reference>
<dbReference type="GO" id="GO:0016020">
    <property type="term" value="C:membrane"/>
    <property type="evidence" value="ECO:0007669"/>
    <property type="project" value="UniProtKB-SubCell"/>
</dbReference>
<dbReference type="AlphaFoldDB" id="A0A8B9DUQ5"/>
<evidence type="ECO:0000259" key="12">
    <source>
        <dbReference type="Pfam" id="PF23481"/>
    </source>
</evidence>
<feature type="compositionally biased region" description="Pro residues" evidence="6">
    <location>
        <begin position="1008"/>
        <end position="1020"/>
    </location>
</feature>
<dbReference type="InterPro" id="IPR026307">
    <property type="entry name" value="TMEM132"/>
</dbReference>
<feature type="region of interest" description="Disordered" evidence="6">
    <location>
        <begin position="822"/>
        <end position="905"/>
    </location>
</feature>
<keyword evidence="4 7" id="KW-1133">Transmembrane helix</keyword>
<dbReference type="Pfam" id="PF23486">
    <property type="entry name" value="Ig_TMEM132_5th"/>
    <property type="match status" value="1"/>
</dbReference>
<dbReference type="Pfam" id="PF15706">
    <property type="entry name" value="TMEM132_C"/>
    <property type="match status" value="1"/>
</dbReference>
<feature type="domain" description="Transmembrane protein TMEM132 second Ig-like" evidence="12">
    <location>
        <begin position="156"/>
        <end position="246"/>
    </location>
</feature>
<reference evidence="15" key="2">
    <citation type="submission" date="2025-09" db="UniProtKB">
        <authorList>
            <consortium name="Ensembl"/>
        </authorList>
    </citation>
    <scope>IDENTIFICATION</scope>
</reference>
<feature type="domain" description="Transmembrane protein family 132 fourth" evidence="10">
    <location>
        <begin position="447"/>
        <end position="544"/>
    </location>
</feature>
<feature type="domain" description="Transmembrane protein TMEM132 C-terminal" evidence="9">
    <location>
        <begin position="892"/>
        <end position="970"/>
    </location>
</feature>
<dbReference type="Pfam" id="PF23481">
    <property type="entry name" value="Ig_TMEM132_2nd"/>
    <property type="match status" value="1"/>
</dbReference>
<evidence type="ECO:0000259" key="9">
    <source>
        <dbReference type="Pfam" id="PF15706"/>
    </source>
</evidence>
<evidence type="ECO:0000313" key="15">
    <source>
        <dbReference type="Ensembl" id="ENSACDP00005010519.1"/>
    </source>
</evidence>
<keyword evidence="5 7" id="KW-0472">Membrane</keyword>
<feature type="compositionally biased region" description="Pro residues" evidence="6">
    <location>
        <begin position="981"/>
        <end position="990"/>
    </location>
</feature>
<proteinExistence type="inferred from homology"/>
<dbReference type="InterPro" id="IPR031436">
    <property type="entry name" value="TMEM132_C"/>
</dbReference>
<dbReference type="InterPro" id="IPR055421">
    <property type="entry name" value="TMEM132_3rd"/>
</dbReference>
<evidence type="ECO:0000259" key="13">
    <source>
        <dbReference type="Pfam" id="PF23486"/>
    </source>
</evidence>
<dbReference type="PANTHER" id="PTHR13388:SF9">
    <property type="entry name" value="TRANSMEMBRANE PROTEIN 132A"/>
    <property type="match status" value="1"/>
</dbReference>
<dbReference type="InterPro" id="IPR031437">
    <property type="entry name" value="Ig_TMEM132_4th"/>
</dbReference>
<feature type="domain" description="Transmembrane protein TMEM132 fifth" evidence="13">
    <location>
        <begin position="547"/>
        <end position="683"/>
    </location>
</feature>
<evidence type="ECO:0000256" key="7">
    <source>
        <dbReference type="SAM" id="Phobius"/>
    </source>
</evidence>
<dbReference type="Ensembl" id="ENSACDT00005012608.1">
    <property type="protein sequence ID" value="ENSACDP00005010519.1"/>
    <property type="gene ID" value="ENSACDG00005007656.1"/>
</dbReference>
<accession>A0A8B9DUQ5</accession>
<dbReference type="InterPro" id="IPR055423">
    <property type="entry name" value="Ig_TMEM132_5th"/>
</dbReference>
<evidence type="ECO:0000256" key="1">
    <source>
        <dbReference type="ARBA" id="ARBA00004479"/>
    </source>
</evidence>
<evidence type="ECO:0000256" key="6">
    <source>
        <dbReference type="SAM" id="MobiDB-lite"/>
    </source>
</evidence>
<dbReference type="Pfam" id="PF23487">
    <property type="entry name" value="Ig_TMEM132_6th"/>
    <property type="match status" value="1"/>
</dbReference>
<evidence type="ECO:0000256" key="3">
    <source>
        <dbReference type="ARBA" id="ARBA00022692"/>
    </source>
</evidence>
<evidence type="ECO:0000259" key="10">
    <source>
        <dbReference type="Pfam" id="PF16070"/>
    </source>
</evidence>
<evidence type="ECO:0000259" key="14">
    <source>
        <dbReference type="Pfam" id="PF23487"/>
    </source>
</evidence>
<sequence length="1050" mass="112799">SCAASWEPSSAWRPPRAAAPRRRRRCCWGSGGSTSCWGAAGGTPPAPRCGWKPPSTASSGRWRSCAGGRASGDWAPPEPVFLPAELEVLAVPEHYRLQRADGDLPANTSLRARTETFLLLPHGSGAQPLLRASYPPFTTRQEVPTESPPEKDGWAVRAVSLESAVSPDEPFARVLFHLRGHDWLPGQRDRRGEREHPGERDLPCVTLHAHHRGRVARGACRLQAPLGVCVVELEIPPRWFSPAAPAPRAPLEPAELHYGVVGPGACSRAGGRGGDAGPQEAPRYLGPLELRVAAPARRQEVRLDERVLLRVPDATLRPGQRFAATLALRHNFTAQQLTLRIKAKKGLLVAAARPVDPAWAVQLERTRGPKHWTAVVTCRRSGDAHRDWRASEAVEFLHLDLAVENGTGGLAPARPLTWQVEYPGQDPEAQKDKLVWEVQVSERDVRALVPLVQELELVNTAPLTGVPRAVPVTLVTVEAGGGVAEVTEPLGCESADKQVLQVADSCDAVFVGGKESRGARGARVDFWSRRLHASLLFTVWAPLLPLRIQLGDTTLEQVRGWRLPGATESADGEADEPGEEAERRARGCRPQYQRTSVRFLAHFVAHPRDGGRHLSYLPGPEWLLDVTHLVAGRARVQDPRVASLEGDTVVVGREPGVTSVEVRSPVSDSILGEQMLVVSEEKVTVTELRAQVVAGLALALRTEPGHPGVVTATCQGMTTLRAPKQEATLSVWLSFSDGTLAPLELYGWQDVALAVASLDPAVVTVTGGLPGAPAWRPRVLAEGPGRGALLQLSLHPPDACRRGRHRAAALATGSAWLEVGAARRGAPPGSPRPPAPFPRAEGAMSGEAVTAAGEPRRRNPGGVGPASTKLQGLGSSSEEEEEQGEEVRGRAGREEEEEEEEEMVKAPARVTDLEIGMYVLLGVFCLAIFIFLVNCIFFVLRYQQKEPPDAGAAPSAPQPHNWVWLGTDQEELSRQLDRQQPEPPAPPPPQVGTEAGRCCCGDPQAPDGGPPPGAPPPPGTPLARKEGAAPGGGRRKRVEFVTFAPPRAPE</sequence>
<dbReference type="GO" id="GO:0005783">
    <property type="term" value="C:endoplasmic reticulum"/>
    <property type="evidence" value="ECO:0007669"/>
    <property type="project" value="TreeGrafter"/>
</dbReference>
<organism evidence="15 16">
    <name type="scientific">Anser cygnoides</name>
    <name type="common">Swan goose</name>
    <dbReference type="NCBI Taxonomy" id="8845"/>
    <lineage>
        <taxon>Eukaryota</taxon>
        <taxon>Metazoa</taxon>
        <taxon>Chordata</taxon>
        <taxon>Craniata</taxon>
        <taxon>Vertebrata</taxon>
        <taxon>Euteleostomi</taxon>
        <taxon>Archelosauria</taxon>
        <taxon>Archosauria</taxon>
        <taxon>Dinosauria</taxon>
        <taxon>Saurischia</taxon>
        <taxon>Theropoda</taxon>
        <taxon>Coelurosauria</taxon>
        <taxon>Aves</taxon>
        <taxon>Neognathae</taxon>
        <taxon>Galloanserae</taxon>
        <taxon>Anseriformes</taxon>
        <taxon>Anatidae</taxon>
        <taxon>Anserinae</taxon>
        <taxon>Anser</taxon>
    </lineage>
</organism>
<comment type="similarity">
    <text evidence="2">Belongs to the TMEM132 family.</text>
</comment>
<comment type="subcellular location">
    <subcellularLocation>
        <location evidence="1">Membrane</location>
        <topology evidence="1">Single-pass type I membrane protein</topology>
    </subcellularLocation>
</comment>
<dbReference type="InterPro" id="IPR031435">
    <property type="entry name" value="TMEM132_N"/>
</dbReference>
<feature type="domain" description="Transmembrane protein TMEM132 cohesin-like" evidence="11">
    <location>
        <begin position="298"/>
        <end position="445"/>
    </location>
</feature>
<feature type="domain" description="Transmembrane protein TMEM132 sixth" evidence="14">
    <location>
        <begin position="684"/>
        <end position="802"/>
    </location>
</feature>
<keyword evidence="16" id="KW-1185">Reference proteome</keyword>
<protein>
    <submittedName>
        <fullName evidence="15">Transmembrane protein 132A</fullName>
    </submittedName>
</protein>
<evidence type="ECO:0000259" key="8">
    <source>
        <dbReference type="Pfam" id="PF15705"/>
    </source>
</evidence>
<dbReference type="Pfam" id="PF15705">
    <property type="entry name" value="TMEM132_N"/>
    <property type="match status" value="1"/>
</dbReference>
<feature type="region of interest" description="Disordered" evidence="6">
    <location>
        <begin position="973"/>
        <end position="1050"/>
    </location>
</feature>
<dbReference type="PANTHER" id="PTHR13388">
    <property type="entry name" value="DETONATOR, ISOFORM E"/>
    <property type="match status" value="1"/>
</dbReference>
<dbReference type="Proteomes" id="UP000694521">
    <property type="component" value="Unplaced"/>
</dbReference>
<dbReference type="Pfam" id="PF16070">
    <property type="entry name" value="Ig_TMEM132_4th"/>
    <property type="match status" value="1"/>
</dbReference>
<feature type="region of interest" description="Disordered" evidence="6">
    <location>
        <begin position="563"/>
        <end position="587"/>
    </location>
</feature>
<dbReference type="InterPro" id="IPR055422">
    <property type="entry name" value="Ig_TMEM132_2nd"/>
</dbReference>
<feature type="region of interest" description="Disordered" evidence="6">
    <location>
        <begin position="1"/>
        <end position="70"/>
    </location>
</feature>
<dbReference type="Pfam" id="PF23039">
    <property type="entry name" value="TMEM132_3rd"/>
    <property type="match status" value="1"/>
</dbReference>